<proteinExistence type="predicted"/>
<reference evidence="1 2" key="1">
    <citation type="journal article" date="2019" name="Commun. Biol.">
        <title>The bagworm genome reveals a unique fibroin gene that provides high tensile strength.</title>
        <authorList>
            <person name="Kono N."/>
            <person name="Nakamura H."/>
            <person name="Ohtoshi R."/>
            <person name="Tomita M."/>
            <person name="Numata K."/>
            <person name="Arakawa K."/>
        </authorList>
    </citation>
    <scope>NUCLEOTIDE SEQUENCE [LARGE SCALE GENOMIC DNA]</scope>
</reference>
<dbReference type="Proteomes" id="UP000299102">
    <property type="component" value="Unassembled WGS sequence"/>
</dbReference>
<dbReference type="AlphaFoldDB" id="A0A4C1T6K8"/>
<dbReference type="EMBL" id="BGZK01000037">
    <property type="protein sequence ID" value="GBP09764.1"/>
    <property type="molecule type" value="Genomic_DNA"/>
</dbReference>
<comment type="caution">
    <text evidence="1">The sequence shown here is derived from an EMBL/GenBank/DDBJ whole genome shotgun (WGS) entry which is preliminary data.</text>
</comment>
<evidence type="ECO:0000313" key="1">
    <source>
        <dbReference type="EMBL" id="GBP09764.1"/>
    </source>
</evidence>
<evidence type="ECO:0000313" key="2">
    <source>
        <dbReference type="Proteomes" id="UP000299102"/>
    </source>
</evidence>
<gene>
    <name evidence="1" type="ORF">EVAR_81049_1</name>
</gene>
<organism evidence="1 2">
    <name type="scientific">Eumeta variegata</name>
    <name type="common">Bagworm moth</name>
    <name type="synonym">Eumeta japonica</name>
    <dbReference type="NCBI Taxonomy" id="151549"/>
    <lineage>
        <taxon>Eukaryota</taxon>
        <taxon>Metazoa</taxon>
        <taxon>Ecdysozoa</taxon>
        <taxon>Arthropoda</taxon>
        <taxon>Hexapoda</taxon>
        <taxon>Insecta</taxon>
        <taxon>Pterygota</taxon>
        <taxon>Neoptera</taxon>
        <taxon>Endopterygota</taxon>
        <taxon>Lepidoptera</taxon>
        <taxon>Glossata</taxon>
        <taxon>Ditrysia</taxon>
        <taxon>Tineoidea</taxon>
        <taxon>Psychidae</taxon>
        <taxon>Oiketicinae</taxon>
        <taxon>Eumeta</taxon>
    </lineage>
</organism>
<keyword evidence="2" id="KW-1185">Reference proteome</keyword>
<name>A0A4C1T6K8_EUMVA</name>
<protein>
    <submittedName>
        <fullName evidence="1">Uncharacterized protein</fullName>
    </submittedName>
</protein>
<accession>A0A4C1T6K8</accession>
<sequence>MGDQKDIEILGWEGHDRRILPSLEGIVTGTDSSSKTPGARARVPLLKAGQALFREWTRVVGHMNSPLLQQSAIHAFN</sequence>